<feature type="compositionally biased region" description="Low complexity" evidence="7">
    <location>
        <begin position="720"/>
        <end position="731"/>
    </location>
</feature>
<dbReference type="GO" id="GO:0006351">
    <property type="term" value="P:DNA-templated transcription"/>
    <property type="evidence" value="ECO:0007669"/>
    <property type="project" value="InterPro"/>
</dbReference>
<proteinExistence type="predicted"/>
<evidence type="ECO:0000256" key="3">
    <source>
        <dbReference type="ARBA" id="ARBA00023015"/>
    </source>
</evidence>
<dbReference type="GO" id="GO:0008270">
    <property type="term" value="F:zinc ion binding"/>
    <property type="evidence" value="ECO:0007669"/>
    <property type="project" value="InterPro"/>
</dbReference>
<feature type="compositionally biased region" description="Basic and acidic residues" evidence="7">
    <location>
        <begin position="765"/>
        <end position="782"/>
    </location>
</feature>
<evidence type="ECO:0000256" key="2">
    <source>
        <dbReference type="ARBA" id="ARBA00022723"/>
    </source>
</evidence>
<gene>
    <name evidence="9" type="ORF">EDD36DRAFT_232862</name>
</gene>
<evidence type="ECO:0000256" key="5">
    <source>
        <dbReference type="ARBA" id="ARBA00023163"/>
    </source>
</evidence>
<dbReference type="Proteomes" id="UP001203852">
    <property type="component" value="Unassembled WGS sequence"/>
</dbReference>
<keyword evidence="10" id="KW-1185">Reference proteome</keyword>
<comment type="subcellular location">
    <subcellularLocation>
        <location evidence="1">Nucleus</location>
    </subcellularLocation>
</comment>
<keyword evidence="5" id="KW-0804">Transcription</keyword>
<evidence type="ECO:0000259" key="8">
    <source>
        <dbReference type="PROSITE" id="PS50048"/>
    </source>
</evidence>
<feature type="region of interest" description="Disordered" evidence="7">
    <location>
        <begin position="466"/>
        <end position="486"/>
    </location>
</feature>
<dbReference type="PROSITE" id="PS50048">
    <property type="entry name" value="ZN2_CY6_FUNGAL_2"/>
    <property type="match status" value="1"/>
</dbReference>
<dbReference type="EMBL" id="MU404353">
    <property type="protein sequence ID" value="KAI1614598.1"/>
    <property type="molecule type" value="Genomic_DNA"/>
</dbReference>
<name>A0AAN6E081_9EURO</name>
<organism evidence="9 10">
    <name type="scientific">Exophiala viscosa</name>
    <dbReference type="NCBI Taxonomy" id="2486360"/>
    <lineage>
        <taxon>Eukaryota</taxon>
        <taxon>Fungi</taxon>
        <taxon>Dikarya</taxon>
        <taxon>Ascomycota</taxon>
        <taxon>Pezizomycotina</taxon>
        <taxon>Eurotiomycetes</taxon>
        <taxon>Chaetothyriomycetidae</taxon>
        <taxon>Chaetothyriales</taxon>
        <taxon>Herpotrichiellaceae</taxon>
        <taxon>Exophiala</taxon>
    </lineage>
</organism>
<dbReference type="SUPFAM" id="SSF57701">
    <property type="entry name" value="Zn2/Cys6 DNA-binding domain"/>
    <property type="match status" value="1"/>
</dbReference>
<evidence type="ECO:0000256" key="4">
    <source>
        <dbReference type="ARBA" id="ARBA00023125"/>
    </source>
</evidence>
<dbReference type="CDD" id="cd12148">
    <property type="entry name" value="fungal_TF_MHR"/>
    <property type="match status" value="1"/>
</dbReference>
<keyword evidence="6" id="KW-0539">Nucleus</keyword>
<dbReference type="CDD" id="cd00067">
    <property type="entry name" value="GAL4"/>
    <property type="match status" value="1"/>
</dbReference>
<dbReference type="Pfam" id="PF04082">
    <property type="entry name" value="Fungal_trans"/>
    <property type="match status" value="1"/>
</dbReference>
<dbReference type="AlphaFoldDB" id="A0AAN6E081"/>
<reference evidence="9" key="1">
    <citation type="journal article" date="2022" name="bioRxiv">
        <title>Deciphering the potential niche of two novel black yeast fungi from a biological soil crust based on their genomes, phenotypes, and melanin regulation.</title>
        <authorList>
            <consortium name="DOE Joint Genome Institute"/>
            <person name="Carr E.C."/>
            <person name="Barton Q."/>
            <person name="Grambo S."/>
            <person name="Sullivan M."/>
            <person name="Renfro C.M."/>
            <person name="Kuo A."/>
            <person name="Pangilinan J."/>
            <person name="Lipzen A."/>
            <person name="Keymanesh K."/>
            <person name="Savage E."/>
            <person name="Barry K."/>
            <person name="Grigoriev I.V."/>
            <person name="Riekhof W.R."/>
            <person name="Harris S.S."/>
        </authorList>
    </citation>
    <scope>NUCLEOTIDE SEQUENCE</scope>
    <source>
        <strain evidence="9">JF 03-4F</strain>
    </source>
</reference>
<dbReference type="InterPro" id="IPR001138">
    <property type="entry name" value="Zn2Cys6_DnaBD"/>
</dbReference>
<dbReference type="Gene3D" id="4.10.240.10">
    <property type="entry name" value="Zn(2)-C6 fungal-type DNA-binding domain"/>
    <property type="match status" value="1"/>
</dbReference>
<dbReference type="SMART" id="SM00066">
    <property type="entry name" value="GAL4"/>
    <property type="match status" value="1"/>
</dbReference>
<feature type="domain" description="Zn(2)-C6 fungal-type" evidence="8">
    <location>
        <begin position="31"/>
        <end position="61"/>
    </location>
</feature>
<dbReference type="SMART" id="SM00906">
    <property type="entry name" value="Fungal_trans"/>
    <property type="match status" value="1"/>
</dbReference>
<protein>
    <submittedName>
        <fullName evidence="9">Fungal-specific transcription factor domain-containing protein</fullName>
    </submittedName>
</protein>
<accession>A0AAN6E081</accession>
<evidence type="ECO:0000256" key="6">
    <source>
        <dbReference type="ARBA" id="ARBA00023242"/>
    </source>
</evidence>
<dbReference type="GO" id="GO:0005634">
    <property type="term" value="C:nucleus"/>
    <property type="evidence" value="ECO:0007669"/>
    <property type="project" value="UniProtKB-SubCell"/>
</dbReference>
<feature type="region of interest" description="Disordered" evidence="7">
    <location>
        <begin position="124"/>
        <end position="147"/>
    </location>
</feature>
<dbReference type="PANTHER" id="PTHR47338">
    <property type="entry name" value="ZN(II)2CYS6 TRANSCRIPTION FACTOR (EUROFUNG)-RELATED"/>
    <property type="match status" value="1"/>
</dbReference>
<dbReference type="PROSITE" id="PS00463">
    <property type="entry name" value="ZN2_CY6_FUNGAL_1"/>
    <property type="match status" value="1"/>
</dbReference>
<dbReference type="PANTHER" id="PTHR47338:SF10">
    <property type="entry name" value="TRANSCRIPTION FACTOR DOMAIN-CONTAINING PROTEIN-RELATED"/>
    <property type="match status" value="1"/>
</dbReference>
<dbReference type="GO" id="GO:0000981">
    <property type="term" value="F:DNA-binding transcription factor activity, RNA polymerase II-specific"/>
    <property type="evidence" value="ECO:0007669"/>
    <property type="project" value="InterPro"/>
</dbReference>
<keyword evidence="3" id="KW-0805">Transcription regulation</keyword>
<keyword evidence="2" id="KW-0479">Metal-binding</keyword>
<keyword evidence="4" id="KW-0238">DNA-binding</keyword>
<feature type="compositionally biased region" description="Polar residues" evidence="7">
    <location>
        <begin position="750"/>
        <end position="762"/>
    </location>
</feature>
<evidence type="ECO:0000256" key="7">
    <source>
        <dbReference type="SAM" id="MobiDB-lite"/>
    </source>
</evidence>
<dbReference type="Pfam" id="PF00172">
    <property type="entry name" value="Zn_clus"/>
    <property type="match status" value="1"/>
</dbReference>
<feature type="region of interest" description="Disordered" evidence="7">
    <location>
        <begin position="59"/>
        <end position="96"/>
    </location>
</feature>
<dbReference type="InterPro" id="IPR036864">
    <property type="entry name" value="Zn2-C6_fun-type_DNA-bd_sf"/>
</dbReference>
<evidence type="ECO:0000256" key="1">
    <source>
        <dbReference type="ARBA" id="ARBA00004123"/>
    </source>
</evidence>
<dbReference type="InterPro" id="IPR007219">
    <property type="entry name" value="XnlR_reg_dom"/>
</dbReference>
<sequence length="880" mass="97818">MPQTNNSLGAIMLGNHSSYENADEPARAEYSCMFCKKRKVKCDRTLPSCSICRKTQQECQYPSDGGKPGPKLGTTRRKRPRAGSVDKQSSRKSTQECFTALASHERGASNVEAVTNATLLPSVANADNEPGAAAQSPSQKPYESYPLTPATTPLDVRTLAYIMHPSHDTAAISPLLKDFDGPTHGTARWDVGSGTGNKIAQACTLLGISRQSLQPYLNLYFDNMTAFSLFHQPSFGETLRNIGSVTQLAALLASMLAFSARFRSSTEECVQAGQPDSLNDMLGRPLPPLYFENLSQLCVDKALEEYSDSTPSLPVLQALVLLTFQQLIKGARGSAWRRLGVCIRVAYELNLHHVDRYNTPEEDDPQIWCKIEERRRAWWAIWEMDVFASMIKRCPITIDWTDQETRFPVPDDDWYQLRFSSSCFLELKPMDRLKALQQCGTQSPKSWFIVLDSLMRDGHTLSKFRSPRPGIGKPGSSRSTWRTPDKDNSETLAILNNTLRCFCMALPKSLRQPGGSMAFTSTDPAAVVATRRLQSAQYSIHVTIQLTRMMLHHQDAYYGAQQDLQLTDSRFAQEQERRAAIENQSLSLHLGPTRKGLQQFIEAADELLRIVSCSSEDHVRYVNPFLASIIWYGAVVHLGWKILAPPSTNLDWVESKFAVMHMILGKFAEFWDLPRALQENLASVEEKLSLFTRPQTRKLSRGWAAVDGHSSKPATGAKRSAGSQESSSEDSSMGRRAAAESFPTGRHGSQPLQSSSKENPSISEPDPKDRTPFDFDPLDGRDSGVCSNDYVQGGEQAFEPGLVPTLGGDMLVKDSSFDNGEFLFDESCLMDMDIVTSNGTSASVARENNPLRPGLWDDLQWDMNSATDPGRLLLNIMDYN</sequence>
<dbReference type="GO" id="GO:0003677">
    <property type="term" value="F:DNA binding"/>
    <property type="evidence" value="ECO:0007669"/>
    <property type="project" value="UniProtKB-KW"/>
</dbReference>
<dbReference type="InterPro" id="IPR050815">
    <property type="entry name" value="TF_fung"/>
</dbReference>
<evidence type="ECO:0000313" key="10">
    <source>
        <dbReference type="Proteomes" id="UP001203852"/>
    </source>
</evidence>
<comment type="caution">
    <text evidence="9">The sequence shown here is derived from an EMBL/GenBank/DDBJ whole genome shotgun (WGS) entry which is preliminary data.</text>
</comment>
<evidence type="ECO:0000313" key="9">
    <source>
        <dbReference type="EMBL" id="KAI1614598.1"/>
    </source>
</evidence>
<feature type="region of interest" description="Disordered" evidence="7">
    <location>
        <begin position="701"/>
        <end position="782"/>
    </location>
</feature>